<dbReference type="EMBL" id="VIGB01000003">
    <property type="protein sequence ID" value="TQF01994.1"/>
    <property type="molecule type" value="Genomic_DNA"/>
</dbReference>
<name>A0A540W0W9_9ACTN</name>
<dbReference type="RefSeq" id="WP_141632710.1">
    <property type="nucleotide sequence ID" value="NZ_VIGB01000003.1"/>
</dbReference>
<evidence type="ECO:0000313" key="2">
    <source>
        <dbReference type="EMBL" id="TQF01994.1"/>
    </source>
</evidence>
<dbReference type="CDD" id="cd00188">
    <property type="entry name" value="TOPRIM"/>
    <property type="match status" value="1"/>
</dbReference>
<sequence length="452" mass="48412">MTAASQPHQGPVMHLVGTPIGLTARTIQRTRPDSDGTRRIVLQGGKRLRDKHVDLMASTAPDPAALEAVLNEGRQGDRSFILGASTRTWSTVKARFADNAWPRAIDLVRAGAITLRCEVTDDLALGTPLRWHLTIAGRGQARLHKEAREATRNRITTTLQRARDAIRDLDALPDGIDPDDLQYLDDALVRELDRPVPAPKRTAILAAVARDLGAGIRHASPRAFSLAHTRNTKTWDDAISTLRESGIPTALVEAVGLRGHSRVGLGGPITALARGHHSRLDDLGIVLLPAAIAGLRLELRSRTLIVVENLQAAESLYDAFVPSSQRPGIIYHAGMPSHDILKHITGLADQAARVVIAPDADLGGTRIATAIWSSLTPSAQQSSMICDVGLAPAHTPQEPWSPDSPVWADLRTMLSSPAAPLAQGCLSRGYPVEQEGCVVEAVIALLNAELGP</sequence>
<dbReference type="Pfam" id="PF09664">
    <property type="entry name" value="DUF2399"/>
    <property type="match status" value="1"/>
</dbReference>
<dbReference type="Proteomes" id="UP000319103">
    <property type="component" value="Unassembled WGS sequence"/>
</dbReference>
<comment type="caution">
    <text evidence="2">The sequence shown here is derived from an EMBL/GenBank/DDBJ whole genome shotgun (WGS) entry which is preliminary data.</text>
</comment>
<organism evidence="2 3">
    <name type="scientific">Kitasatospora acidiphila</name>
    <dbReference type="NCBI Taxonomy" id="2567942"/>
    <lineage>
        <taxon>Bacteria</taxon>
        <taxon>Bacillati</taxon>
        <taxon>Actinomycetota</taxon>
        <taxon>Actinomycetes</taxon>
        <taxon>Kitasatosporales</taxon>
        <taxon>Streptomycetaceae</taxon>
        <taxon>Kitasatospora</taxon>
    </lineage>
</organism>
<dbReference type="OrthoDB" id="8527901at2"/>
<accession>A0A540W0W9</accession>
<gene>
    <name evidence="2" type="ORF">E6W39_06535</name>
</gene>
<keyword evidence="3" id="KW-1185">Reference proteome</keyword>
<evidence type="ECO:0000259" key="1">
    <source>
        <dbReference type="Pfam" id="PF09664"/>
    </source>
</evidence>
<protein>
    <submittedName>
        <fullName evidence="2">DUF2399 domain-containing protein</fullName>
    </submittedName>
</protein>
<dbReference type="AlphaFoldDB" id="A0A540W0W9"/>
<evidence type="ECO:0000313" key="3">
    <source>
        <dbReference type="Proteomes" id="UP000319103"/>
    </source>
</evidence>
<proteinExistence type="predicted"/>
<reference evidence="2 3" key="1">
    <citation type="submission" date="2019-06" db="EMBL/GenBank/DDBJ databases">
        <title>Description of Kitasatospora acidophila sp. nov. isolated from pine grove soil, and reclassification of Streptomyces novaecaesareae to Kitasatospora novaeceasareae comb. nov.</title>
        <authorList>
            <person name="Kim M.J."/>
        </authorList>
    </citation>
    <scope>NUCLEOTIDE SEQUENCE [LARGE SCALE GENOMIC DNA]</scope>
    <source>
        <strain evidence="2 3">MMS16-CNU292</strain>
    </source>
</reference>
<dbReference type="InterPro" id="IPR024465">
    <property type="entry name" value="DUF2399"/>
</dbReference>
<feature type="domain" description="DUF2399" evidence="1">
    <location>
        <begin position="300"/>
        <end position="373"/>
    </location>
</feature>